<dbReference type="GO" id="GO:0006888">
    <property type="term" value="P:endoplasmic reticulum to Golgi vesicle-mediated transport"/>
    <property type="evidence" value="ECO:0007669"/>
    <property type="project" value="TreeGrafter"/>
</dbReference>
<proteinExistence type="predicted"/>
<sequence length="204" mass="22624">MSIVSVEKSQVLTSSPALEVRTKTLALAMDLVTTRTIEEMVQLLKKEVLRTAGGEHEDAGRYRQLLVRTLHACSIKFSDVAATVIPSISSHQIGKGTTEQPCGFSANMQRRRRYRSCNESYPGCSRRTTVVGNGEQTTSWREIVRTMEGAQVTPAQLVTSDGTYLLLRVHLVQHPHKEEKRPALVQYMMEGDFFIGASLATTLG</sequence>
<name>A0AA40FYA5_9HYME</name>
<keyword evidence="2" id="KW-1185">Reference proteome</keyword>
<organism evidence="1 2">
    <name type="scientific">Melipona bicolor</name>
    <dbReference type="NCBI Taxonomy" id="60889"/>
    <lineage>
        <taxon>Eukaryota</taxon>
        <taxon>Metazoa</taxon>
        <taxon>Ecdysozoa</taxon>
        <taxon>Arthropoda</taxon>
        <taxon>Hexapoda</taxon>
        <taxon>Insecta</taxon>
        <taxon>Pterygota</taxon>
        <taxon>Neoptera</taxon>
        <taxon>Endopterygota</taxon>
        <taxon>Hymenoptera</taxon>
        <taxon>Apocrita</taxon>
        <taxon>Aculeata</taxon>
        <taxon>Apoidea</taxon>
        <taxon>Anthophila</taxon>
        <taxon>Apidae</taxon>
        <taxon>Melipona</taxon>
    </lineage>
</organism>
<dbReference type="EMBL" id="JAHYIQ010000012">
    <property type="protein sequence ID" value="KAK1127623.1"/>
    <property type="molecule type" value="Genomic_DNA"/>
</dbReference>
<evidence type="ECO:0000313" key="1">
    <source>
        <dbReference type="EMBL" id="KAK1127623.1"/>
    </source>
</evidence>
<reference evidence="1" key="1">
    <citation type="submission" date="2021-10" db="EMBL/GenBank/DDBJ databases">
        <title>Melipona bicolor Genome sequencing and assembly.</title>
        <authorList>
            <person name="Araujo N.S."/>
            <person name="Arias M.C."/>
        </authorList>
    </citation>
    <scope>NUCLEOTIDE SEQUENCE</scope>
    <source>
        <strain evidence="1">USP_2M_L1-L4_2017</strain>
        <tissue evidence="1">Whole body</tissue>
    </source>
</reference>
<evidence type="ECO:0000313" key="2">
    <source>
        <dbReference type="Proteomes" id="UP001177670"/>
    </source>
</evidence>
<dbReference type="Proteomes" id="UP001177670">
    <property type="component" value="Unassembled WGS sequence"/>
</dbReference>
<dbReference type="PANTHER" id="PTHR10635:SF0">
    <property type="entry name" value="COATOMER SUBUNIT BETA"/>
    <property type="match status" value="1"/>
</dbReference>
<gene>
    <name evidence="1" type="ORF">K0M31_004152</name>
</gene>
<accession>A0AA40FYA5</accession>
<dbReference type="GO" id="GO:0006886">
    <property type="term" value="P:intracellular protein transport"/>
    <property type="evidence" value="ECO:0007669"/>
    <property type="project" value="InterPro"/>
</dbReference>
<dbReference type="Gene3D" id="1.25.10.10">
    <property type="entry name" value="Leucine-rich Repeat Variant"/>
    <property type="match status" value="1"/>
</dbReference>
<dbReference type="AlphaFoldDB" id="A0AA40FYA5"/>
<dbReference type="InterPro" id="IPR016460">
    <property type="entry name" value="COPB1"/>
</dbReference>
<dbReference type="GO" id="GO:0006891">
    <property type="term" value="P:intra-Golgi vesicle-mediated transport"/>
    <property type="evidence" value="ECO:0007669"/>
    <property type="project" value="TreeGrafter"/>
</dbReference>
<dbReference type="GO" id="GO:0030126">
    <property type="term" value="C:COPI vesicle coat"/>
    <property type="evidence" value="ECO:0007669"/>
    <property type="project" value="TreeGrafter"/>
</dbReference>
<protein>
    <submittedName>
        <fullName evidence="1">Uncharacterized protein</fullName>
    </submittedName>
</protein>
<comment type="caution">
    <text evidence="1">The sequence shown here is derived from an EMBL/GenBank/DDBJ whole genome shotgun (WGS) entry which is preliminary data.</text>
</comment>
<dbReference type="PANTHER" id="PTHR10635">
    <property type="entry name" value="COATOMER SUBUNIT BETA"/>
    <property type="match status" value="1"/>
</dbReference>
<dbReference type="InterPro" id="IPR011989">
    <property type="entry name" value="ARM-like"/>
</dbReference>